<dbReference type="PANTHER" id="PTHR22939:SF129">
    <property type="entry name" value="SERINE PROTEASE HTRA2, MITOCHONDRIAL"/>
    <property type="match status" value="1"/>
</dbReference>
<evidence type="ECO:0000313" key="6">
    <source>
        <dbReference type="EMBL" id="AFZ50095.1"/>
    </source>
</evidence>
<dbReference type="Gene3D" id="2.30.42.10">
    <property type="match status" value="1"/>
</dbReference>
<evidence type="ECO:0000313" key="7">
    <source>
        <dbReference type="Proteomes" id="UP000010482"/>
    </source>
</evidence>
<dbReference type="PROSITE" id="PS50106">
    <property type="entry name" value="PDZ"/>
    <property type="match status" value="1"/>
</dbReference>
<dbReference type="InterPro" id="IPR043504">
    <property type="entry name" value="Peptidase_S1_PA_chymotrypsin"/>
</dbReference>
<accession>K9YUR7</accession>
<keyword evidence="7" id="KW-1185">Reference proteome</keyword>
<dbReference type="SUPFAM" id="SSF50494">
    <property type="entry name" value="Trypsin-like serine proteases"/>
    <property type="match status" value="1"/>
</dbReference>
<dbReference type="PRINTS" id="PR00834">
    <property type="entry name" value="PROTEASES2C"/>
</dbReference>
<dbReference type="SMART" id="SM00228">
    <property type="entry name" value="PDZ"/>
    <property type="match status" value="1"/>
</dbReference>
<dbReference type="PATRIC" id="fig|13035.3.peg.1575"/>
<sequence length="391" mass="41775">MTTTAFIGSCSQLNLNQSQPPSESSPDTPESAPSPNLDSNLESSSRPLERTPEDTNFVTKVVDEVSPAVVRVNVKRVVDTNVPEFFNSPFFERFFGDSIPTPPQQRVQQGLGSGFIVSSDGQILTNAHVVDKADQVAVVLRDGRTFDGTVVGEDPLTDVAVIQIDAENLPTVALGNSDQVQPGQWAIAIGNPLGLNETVTVGVISATGRPSSAIGVSDKRVEFIQTDAAINPGNSGGPLLNARGEVIAINTAIIGKAEGLGFAVPINTGKRVAQEIMETGEVQYPYIGIRMVTLTPEVKQRLEQLPQQNFTITADSGVLIVETVDGSPASKSRLRPGDVILAINGETVEQSEEVQRLVEQQSVGDQITVTIERNGETEEITVELERLPVEN</sequence>
<keyword evidence="3" id="KW-0378">Hydrolase</keyword>
<dbReference type="EMBL" id="CP003944">
    <property type="protein sequence ID" value="AFZ50095.1"/>
    <property type="molecule type" value="Genomic_DNA"/>
</dbReference>
<feature type="compositionally biased region" description="Polar residues" evidence="4">
    <location>
        <begin position="1"/>
        <end position="16"/>
    </location>
</feature>
<feature type="compositionally biased region" description="Low complexity" evidence="4">
    <location>
        <begin position="17"/>
        <end position="35"/>
    </location>
</feature>
<evidence type="ECO:0000256" key="1">
    <source>
        <dbReference type="ARBA" id="ARBA00010541"/>
    </source>
</evidence>
<dbReference type="InterPro" id="IPR001478">
    <property type="entry name" value="PDZ"/>
</dbReference>
<feature type="compositionally biased region" description="Polar residues" evidence="4">
    <location>
        <begin position="36"/>
        <end position="46"/>
    </location>
</feature>
<keyword evidence="2" id="KW-0645">Protease</keyword>
<evidence type="ECO:0000256" key="3">
    <source>
        <dbReference type="ARBA" id="ARBA00022801"/>
    </source>
</evidence>
<comment type="similarity">
    <text evidence="1">Belongs to the peptidase S1C family.</text>
</comment>
<dbReference type="Pfam" id="PF13180">
    <property type="entry name" value="PDZ_2"/>
    <property type="match status" value="1"/>
</dbReference>
<dbReference type="NCBIfam" id="NF041521">
    <property type="entry name" value="HhoA_HhoB_HtrA"/>
    <property type="match status" value="1"/>
</dbReference>
<feature type="domain" description="PDZ" evidence="5">
    <location>
        <begin position="291"/>
        <end position="375"/>
    </location>
</feature>
<dbReference type="InterPro" id="IPR048172">
    <property type="entry name" value="HhoA_HhoB_HtrA-like"/>
</dbReference>
<proteinExistence type="inferred from homology"/>
<dbReference type="SUPFAM" id="SSF50156">
    <property type="entry name" value="PDZ domain-like"/>
    <property type="match status" value="1"/>
</dbReference>
<name>K9YUR7_DACS8</name>
<dbReference type="Proteomes" id="UP000010482">
    <property type="component" value="Chromosome"/>
</dbReference>
<dbReference type="InterPro" id="IPR036034">
    <property type="entry name" value="PDZ_sf"/>
</dbReference>
<dbReference type="KEGG" id="dsl:Dacsa_1403"/>
<evidence type="ECO:0000256" key="4">
    <source>
        <dbReference type="SAM" id="MobiDB-lite"/>
    </source>
</evidence>
<dbReference type="HOGENOM" id="CLU_020120_1_2_3"/>
<dbReference type="InterPro" id="IPR009003">
    <property type="entry name" value="Peptidase_S1_PA"/>
</dbReference>
<evidence type="ECO:0000256" key="2">
    <source>
        <dbReference type="ARBA" id="ARBA00022670"/>
    </source>
</evidence>
<dbReference type="OrthoDB" id="9807133at2"/>
<dbReference type="Pfam" id="PF13365">
    <property type="entry name" value="Trypsin_2"/>
    <property type="match status" value="1"/>
</dbReference>
<gene>
    <name evidence="6" type="ORF">Dacsa_1403</name>
</gene>
<dbReference type="GO" id="GO:0006508">
    <property type="term" value="P:proteolysis"/>
    <property type="evidence" value="ECO:0007669"/>
    <property type="project" value="UniProtKB-KW"/>
</dbReference>
<evidence type="ECO:0000259" key="5">
    <source>
        <dbReference type="PROSITE" id="PS50106"/>
    </source>
</evidence>
<feature type="region of interest" description="Disordered" evidence="4">
    <location>
        <begin position="1"/>
        <end position="53"/>
    </location>
</feature>
<dbReference type="AlphaFoldDB" id="K9YUR7"/>
<reference evidence="6" key="1">
    <citation type="submission" date="2012-04" db="EMBL/GenBank/DDBJ databases">
        <title>Finished genome of Dactylococcopsis salina PCC 8305.</title>
        <authorList>
            <consortium name="US DOE Joint Genome Institute"/>
            <person name="Gugger M."/>
            <person name="Coursin T."/>
            <person name="Rippka R."/>
            <person name="Tandeau De Marsac N."/>
            <person name="Huntemann M."/>
            <person name="Wei C.-L."/>
            <person name="Han J."/>
            <person name="Detter J.C."/>
            <person name="Han C."/>
            <person name="Tapia R."/>
            <person name="Daligault H."/>
            <person name="Chen A."/>
            <person name="Krypides N."/>
            <person name="Mavromatis K."/>
            <person name="Markowitz V."/>
            <person name="Szeto E."/>
            <person name="Ivanova N."/>
            <person name="Ovchinnikova G."/>
            <person name="Pagani I."/>
            <person name="Pati A."/>
            <person name="Goodwin L."/>
            <person name="Peters L."/>
            <person name="Pitluck S."/>
            <person name="Woyke T."/>
            <person name="Kerfeld C."/>
        </authorList>
    </citation>
    <scope>NUCLEOTIDE SEQUENCE [LARGE SCALE GENOMIC DNA]</scope>
    <source>
        <strain evidence="6">PCC 8305</strain>
    </source>
</reference>
<dbReference type="InterPro" id="IPR001940">
    <property type="entry name" value="Peptidase_S1C"/>
</dbReference>
<dbReference type="GO" id="GO:0004252">
    <property type="term" value="F:serine-type endopeptidase activity"/>
    <property type="evidence" value="ECO:0007669"/>
    <property type="project" value="InterPro"/>
</dbReference>
<organism evidence="6 7">
    <name type="scientific">Dactylococcopsis salina (strain PCC 8305)</name>
    <name type="common">Myxobactron salinum</name>
    <dbReference type="NCBI Taxonomy" id="13035"/>
    <lineage>
        <taxon>Bacteria</taxon>
        <taxon>Bacillati</taxon>
        <taxon>Cyanobacteriota</taxon>
        <taxon>Cyanophyceae</taxon>
        <taxon>Nodosilineales</taxon>
        <taxon>Cymatolegaceae</taxon>
        <taxon>Dactylococcopsis</taxon>
    </lineage>
</organism>
<protein>
    <submittedName>
        <fullName evidence="6">Trypsin-like serine protease with C-terminal PDZ domain</fullName>
    </submittedName>
</protein>
<dbReference type="Gene3D" id="2.40.10.10">
    <property type="entry name" value="Trypsin-like serine proteases"/>
    <property type="match status" value="2"/>
</dbReference>
<dbReference type="eggNOG" id="COG0265">
    <property type="taxonomic scope" value="Bacteria"/>
</dbReference>
<dbReference type="PANTHER" id="PTHR22939">
    <property type="entry name" value="SERINE PROTEASE FAMILY S1C HTRA-RELATED"/>
    <property type="match status" value="1"/>
</dbReference>
<dbReference type="STRING" id="13035.Dacsa_1403"/>